<evidence type="ECO:0000256" key="2">
    <source>
        <dbReference type="ARBA" id="ARBA00008848"/>
    </source>
</evidence>
<evidence type="ECO:0000313" key="8">
    <source>
        <dbReference type="EnsemblMetazoa" id="XP_003242009.1"/>
    </source>
</evidence>
<dbReference type="SMART" id="SM00673">
    <property type="entry name" value="CARP"/>
    <property type="match status" value="2"/>
</dbReference>
<proteinExistence type="inferred from homology"/>
<dbReference type="GeneID" id="100163817"/>
<dbReference type="KEGG" id="api:100163817"/>
<dbReference type="Gene3D" id="1.20.58.1250">
    <property type="entry name" value="Tubulin Binding Cofactor C, N-terminal domain"/>
    <property type="match status" value="1"/>
</dbReference>
<dbReference type="EnsemblMetazoa" id="XM_003241961.3">
    <property type="protein sequence ID" value="XP_003242009.1"/>
    <property type="gene ID" value="LOC100163817"/>
</dbReference>
<dbReference type="OrthoDB" id="194775at2759"/>
<keyword evidence="9" id="KW-1185">Reference proteome</keyword>
<dbReference type="Gene3D" id="2.160.20.70">
    <property type="match status" value="1"/>
</dbReference>
<dbReference type="PANTHER" id="PTHR15139:SF0">
    <property type="entry name" value="TUBULIN-SPECIFIC CHAPERONE C"/>
    <property type="match status" value="1"/>
</dbReference>
<dbReference type="Pfam" id="PF07986">
    <property type="entry name" value="TBCC"/>
    <property type="match status" value="1"/>
</dbReference>
<accession>A0A8R1W4G9</accession>
<evidence type="ECO:0000256" key="3">
    <source>
        <dbReference type="ARBA" id="ARBA00022490"/>
    </source>
</evidence>
<dbReference type="CTD" id="6903"/>
<dbReference type="GO" id="GO:0007023">
    <property type="term" value="P:post-chaperonin tubulin folding pathway"/>
    <property type="evidence" value="ECO:0007669"/>
    <property type="project" value="InterPro"/>
</dbReference>
<reference evidence="9" key="1">
    <citation type="submission" date="2010-06" db="EMBL/GenBank/DDBJ databases">
        <authorList>
            <person name="Jiang H."/>
            <person name="Abraham K."/>
            <person name="Ali S."/>
            <person name="Alsbrooks S.L."/>
            <person name="Anim B.N."/>
            <person name="Anosike U.S."/>
            <person name="Attaway T."/>
            <person name="Bandaranaike D.P."/>
            <person name="Battles P.K."/>
            <person name="Bell S.N."/>
            <person name="Bell A.V."/>
            <person name="Beltran B."/>
            <person name="Bickham C."/>
            <person name="Bustamante Y."/>
            <person name="Caleb T."/>
            <person name="Canada A."/>
            <person name="Cardenas V."/>
            <person name="Carter K."/>
            <person name="Chacko J."/>
            <person name="Chandrabose M.N."/>
            <person name="Chavez D."/>
            <person name="Chavez A."/>
            <person name="Chen L."/>
            <person name="Chu H.-S."/>
            <person name="Claassen K.J."/>
            <person name="Cockrell R."/>
            <person name="Collins M."/>
            <person name="Cooper J.A."/>
            <person name="Cree A."/>
            <person name="Curry S.M."/>
            <person name="Da Y."/>
            <person name="Dao M.D."/>
            <person name="Das B."/>
            <person name="Davila M.-L."/>
            <person name="Davy-Carroll L."/>
            <person name="Denson S."/>
            <person name="Dinh H."/>
            <person name="Ebong V.E."/>
            <person name="Edwards J.R."/>
            <person name="Egan A."/>
            <person name="El-Daye J."/>
            <person name="Escobedo L."/>
            <person name="Fernandez S."/>
            <person name="Fernando P.R."/>
            <person name="Flagg N."/>
            <person name="Forbes L.D."/>
            <person name="Fowler R.G."/>
            <person name="Fu Q."/>
            <person name="Gabisi R.A."/>
            <person name="Ganer J."/>
            <person name="Garbino Pronczuk A."/>
            <person name="Garcia R.M."/>
            <person name="Garner T."/>
            <person name="Garrett T.E."/>
            <person name="Gonzalez D.A."/>
            <person name="Hamid H."/>
            <person name="Hawkins E.S."/>
            <person name="Hirani K."/>
            <person name="Hogues M.E."/>
            <person name="Hollins B."/>
            <person name="Hsiao C.-H."/>
            <person name="Jabil R."/>
            <person name="James M.L."/>
            <person name="Jhangiani S.N."/>
            <person name="Johnson B."/>
            <person name="Johnson Q."/>
            <person name="Joshi V."/>
            <person name="Kalu J.B."/>
            <person name="Kam C."/>
            <person name="Kashfia A."/>
            <person name="Keebler J."/>
            <person name="Kisamo H."/>
            <person name="Kovar C.L."/>
            <person name="Lago L.A."/>
            <person name="Lai C.-Y."/>
            <person name="Laidlaw J."/>
            <person name="Lara F."/>
            <person name="Le T.-K."/>
            <person name="Lee S.L."/>
            <person name="Legall F.H."/>
            <person name="Lemon S.J."/>
            <person name="Lewis L.R."/>
            <person name="Li B."/>
            <person name="Liu Y."/>
            <person name="Liu Y.-S."/>
            <person name="Lopez J."/>
            <person name="Lozado R.J."/>
            <person name="Lu J."/>
            <person name="Madu R.C."/>
            <person name="Maheshwari M."/>
            <person name="Maheshwari R."/>
            <person name="Malloy K."/>
            <person name="Martinez E."/>
            <person name="Mathew T."/>
            <person name="Mercado I.C."/>
            <person name="Mercado C."/>
            <person name="Meyer B."/>
            <person name="Montgomery K."/>
            <person name="Morgan M.B."/>
            <person name="Munidasa M."/>
            <person name="Nazareth L.V."/>
            <person name="Nelson J."/>
            <person name="Ng B.M."/>
            <person name="Nguyen N.B."/>
            <person name="Nguyen P.Q."/>
            <person name="Nguyen T."/>
            <person name="Obregon M."/>
            <person name="Okwuonu G.O."/>
            <person name="Onwere C.G."/>
            <person name="Orozco G."/>
            <person name="Parra A."/>
            <person name="Patel S."/>
            <person name="Patil S."/>
            <person name="Perez A."/>
            <person name="Perez Y."/>
            <person name="Pham C."/>
            <person name="Primus E.L."/>
            <person name="Pu L.-L."/>
            <person name="Puazo M."/>
            <person name="Qin X."/>
            <person name="Quiroz J.B."/>
            <person name="Reese J."/>
            <person name="Richards S."/>
            <person name="Rives C.M."/>
            <person name="Robberts R."/>
            <person name="Ruiz S.J."/>
            <person name="Ruiz M.J."/>
            <person name="Santibanez J."/>
            <person name="Schneider B.W."/>
            <person name="Sisson I."/>
            <person name="Smith M."/>
            <person name="Sodergren E."/>
            <person name="Song X.-Z."/>
            <person name="Song B.B."/>
            <person name="Summersgill H."/>
            <person name="Thelus R."/>
            <person name="Thornton R.D."/>
            <person name="Trejos Z.Y."/>
            <person name="Usmani K."/>
            <person name="Vattathil S."/>
            <person name="Villasana D."/>
            <person name="Walker D.L."/>
            <person name="Wang S."/>
            <person name="Wang K."/>
            <person name="White C.S."/>
            <person name="Williams A.C."/>
            <person name="Williamson J."/>
            <person name="Wilson K."/>
            <person name="Woghiren I.O."/>
            <person name="Woodworth J.R."/>
            <person name="Worley K.C."/>
            <person name="Wright R.A."/>
            <person name="Wu W."/>
            <person name="Young L."/>
            <person name="Zhang L."/>
            <person name="Zhang J."/>
            <person name="Zhu Y."/>
            <person name="Muzny D.M."/>
            <person name="Weinstock G."/>
            <person name="Gibbs R.A."/>
        </authorList>
    </citation>
    <scope>NUCLEOTIDE SEQUENCE [LARGE SCALE GENOMIC DNA]</scope>
    <source>
        <strain evidence="9">LSR1</strain>
    </source>
</reference>
<dbReference type="InterPro" id="IPR016098">
    <property type="entry name" value="CAP/MinC_C"/>
</dbReference>
<dbReference type="InterPro" id="IPR038397">
    <property type="entry name" value="TBCC_N_sf"/>
</dbReference>
<feature type="domain" description="C-CAP/cofactor C-like" evidence="7">
    <location>
        <begin position="98"/>
        <end position="261"/>
    </location>
</feature>
<dbReference type="GO" id="GO:0015631">
    <property type="term" value="F:tubulin binding"/>
    <property type="evidence" value="ECO:0007669"/>
    <property type="project" value="InterPro"/>
</dbReference>
<comment type="subunit">
    <text evidence="6">Supercomplex made of cofactors A to E. Cofactors A and D function by capturing and stabilizing tubulin in a quasi-native conformation. Cofactor E binds to the cofactor D-tubulin complex; interaction with cofactor C then causes the release of tubulin polypeptides that are committed to the native state.</text>
</comment>
<evidence type="ECO:0000259" key="7">
    <source>
        <dbReference type="PROSITE" id="PS51329"/>
    </source>
</evidence>
<dbReference type="PROSITE" id="PS51329">
    <property type="entry name" value="C_CAP_COFACTOR_C"/>
    <property type="match status" value="1"/>
</dbReference>
<comment type="subcellular location">
    <subcellularLocation>
        <location evidence="1">Cytoplasm</location>
    </subcellularLocation>
</comment>
<evidence type="ECO:0000256" key="6">
    <source>
        <dbReference type="ARBA" id="ARBA00026055"/>
    </source>
</evidence>
<comment type="similarity">
    <text evidence="2">Belongs to the TBCC family.</text>
</comment>
<dbReference type="Pfam" id="PF16752">
    <property type="entry name" value="TBCC_N"/>
    <property type="match status" value="1"/>
</dbReference>
<dbReference type="InterPro" id="IPR012945">
    <property type="entry name" value="Tubulin-bd_cofactor_C_dom"/>
</dbReference>
<evidence type="ECO:0000256" key="5">
    <source>
        <dbReference type="ARBA" id="ARBA00023186"/>
    </source>
</evidence>
<dbReference type="InterPro" id="IPR006599">
    <property type="entry name" value="CARP_motif"/>
</dbReference>
<evidence type="ECO:0000313" key="9">
    <source>
        <dbReference type="Proteomes" id="UP000007819"/>
    </source>
</evidence>
<dbReference type="Proteomes" id="UP000007819">
    <property type="component" value="Chromosome A1"/>
</dbReference>
<evidence type="ECO:0000256" key="1">
    <source>
        <dbReference type="ARBA" id="ARBA00004496"/>
    </source>
</evidence>
<protein>
    <recommendedName>
        <fullName evidence="7">C-CAP/cofactor C-like domain-containing protein</fullName>
    </recommendedName>
</protein>
<dbReference type="GO" id="GO:0005737">
    <property type="term" value="C:cytoplasm"/>
    <property type="evidence" value="ECO:0007669"/>
    <property type="project" value="UniProtKB-SubCell"/>
</dbReference>
<dbReference type="InterPro" id="IPR017901">
    <property type="entry name" value="C-CAP_CF_C-like"/>
</dbReference>
<sequence>MESTTNQKSSFDLSFKTKLKEINDMLISIENNCIETDNFHDILQKINKLQEFLNDSKTFLPAYNMKKCSNEIKDITKCYEQLHEKLQPKKKFTFGKRPTKSVVKPKEDRFEPINESKVYKEDYGFKNRSDENLKLTEDETFSKDIALDVLTNCNVIICGTPSTVRVTSLSMCKIFACASTSIFVENCKDTIFVCASQQLRIHDSIATDFYIYVTSSAIIENCKQLRFAPLTLNSLLLKKSFELASFDESNNNWKIINDFDWLSSYEPSPNWCEIPEEERDQPSENNYV</sequence>
<keyword evidence="3" id="KW-0963">Cytoplasm</keyword>
<dbReference type="InterPro" id="IPR027684">
    <property type="entry name" value="TBCC"/>
</dbReference>
<dbReference type="InterPro" id="IPR031925">
    <property type="entry name" value="TBCC_N"/>
</dbReference>
<dbReference type="PANTHER" id="PTHR15139">
    <property type="entry name" value="TUBULIN FOLDING COFACTOR C"/>
    <property type="match status" value="1"/>
</dbReference>
<name>A0A8R1W4G9_ACYPI</name>
<organism evidence="8 9">
    <name type="scientific">Acyrthosiphon pisum</name>
    <name type="common">Pea aphid</name>
    <dbReference type="NCBI Taxonomy" id="7029"/>
    <lineage>
        <taxon>Eukaryota</taxon>
        <taxon>Metazoa</taxon>
        <taxon>Ecdysozoa</taxon>
        <taxon>Arthropoda</taxon>
        <taxon>Hexapoda</taxon>
        <taxon>Insecta</taxon>
        <taxon>Pterygota</taxon>
        <taxon>Neoptera</taxon>
        <taxon>Paraneoptera</taxon>
        <taxon>Hemiptera</taxon>
        <taxon>Sternorrhyncha</taxon>
        <taxon>Aphidomorpha</taxon>
        <taxon>Aphidoidea</taxon>
        <taxon>Aphididae</taxon>
        <taxon>Macrosiphini</taxon>
        <taxon>Acyrthosiphon</taxon>
    </lineage>
</organism>
<dbReference type="RefSeq" id="XP_003242009.1">
    <property type="nucleotide sequence ID" value="XM_003241961.3"/>
</dbReference>
<reference evidence="8" key="2">
    <citation type="submission" date="2022-06" db="UniProtKB">
        <authorList>
            <consortium name="EnsemblMetazoa"/>
        </authorList>
    </citation>
    <scope>IDENTIFICATION</scope>
</reference>
<keyword evidence="5" id="KW-0143">Chaperone</keyword>
<evidence type="ECO:0000256" key="4">
    <source>
        <dbReference type="ARBA" id="ARBA00022990"/>
    </source>
</evidence>
<keyword evidence="4" id="KW-0007">Acetylation</keyword>
<dbReference type="GO" id="GO:0007021">
    <property type="term" value="P:tubulin complex assembly"/>
    <property type="evidence" value="ECO:0007669"/>
    <property type="project" value="TreeGrafter"/>
</dbReference>
<dbReference type="AlphaFoldDB" id="A0A8R1W4G9"/>